<keyword evidence="4" id="KW-0175">Coiled coil</keyword>
<dbReference type="GO" id="GO:0005634">
    <property type="term" value="C:nucleus"/>
    <property type="evidence" value="ECO:0007669"/>
    <property type="project" value="UniProtKB-SubCell"/>
</dbReference>
<accession>A0A8H7XLL6</accession>
<comment type="subcellular location">
    <subcellularLocation>
        <location evidence="1">Nucleus</location>
    </subcellularLocation>
</comment>
<feature type="region of interest" description="Disordered" evidence="5">
    <location>
        <begin position="211"/>
        <end position="254"/>
    </location>
</feature>
<dbReference type="EMBL" id="JAFIQS010000017">
    <property type="protein sequence ID" value="KAG5162833.1"/>
    <property type="molecule type" value="Genomic_DNA"/>
</dbReference>
<keyword evidence="2" id="KW-0227">DNA damage</keyword>
<protein>
    <recommendedName>
        <fullName evidence="6">DNA endonuclease activator Ctp1 C-terminal domain-containing protein</fullName>
    </recommendedName>
</protein>
<reference evidence="7" key="1">
    <citation type="submission" date="2021-02" db="EMBL/GenBank/DDBJ databases">
        <title>Psilocybe cubensis genome.</title>
        <authorList>
            <person name="Mckernan K.J."/>
            <person name="Crawford S."/>
            <person name="Trippe A."/>
            <person name="Kane L.T."/>
            <person name="Mclaughlin S."/>
        </authorList>
    </citation>
    <scope>NUCLEOTIDE SEQUENCE [LARGE SCALE GENOMIC DNA]</scope>
    <source>
        <strain evidence="7">MGC-MH-2018</strain>
    </source>
</reference>
<feature type="compositionally biased region" description="Polar residues" evidence="5">
    <location>
        <begin position="563"/>
        <end position="573"/>
    </location>
</feature>
<evidence type="ECO:0000259" key="6">
    <source>
        <dbReference type="Pfam" id="PF08573"/>
    </source>
</evidence>
<feature type="region of interest" description="Disordered" evidence="5">
    <location>
        <begin position="297"/>
        <end position="336"/>
    </location>
</feature>
<feature type="coiled-coil region" evidence="4">
    <location>
        <begin position="81"/>
        <end position="136"/>
    </location>
</feature>
<feature type="region of interest" description="Disordered" evidence="5">
    <location>
        <begin position="525"/>
        <end position="577"/>
    </location>
</feature>
<evidence type="ECO:0000256" key="1">
    <source>
        <dbReference type="ARBA" id="ARBA00004123"/>
    </source>
</evidence>
<feature type="compositionally biased region" description="Low complexity" evidence="5">
    <location>
        <begin position="304"/>
        <end position="319"/>
    </location>
</feature>
<feature type="compositionally biased region" description="Basic and acidic residues" evidence="5">
    <location>
        <begin position="613"/>
        <end position="634"/>
    </location>
</feature>
<organism evidence="7">
    <name type="scientific">Psilocybe cubensis</name>
    <name type="common">Psychedelic mushroom</name>
    <name type="synonym">Stropharia cubensis</name>
    <dbReference type="NCBI Taxonomy" id="181762"/>
    <lineage>
        <taxon>Eukaryota</taxon>
        <taxon>Fungi</taxon>
        <taxon>Dikarya</taxon>
        <taxon>Basidiomycota</taxon>
        <taxon>Agaricomycotina</taxon>
        <taxon>Agaricomycetes</taxon>
        <taxon>Agaricomycetidae</taxon>
        <taxon>Agaricales</taxon>
        <taxon>Agaricineae</taxon>
        <taxon>Strophariaceae</taxon>
        <taxon>Psilocybe</taxon>
    </lineage>
</organism>
<feature type="coiled-coil region" evidence="4">
    <location>
        <begin position="11"/>
        <end position="45"/>
    </location>
</feature>
<dbReference type="GO" id="GO:0003684">
    <property type="term" value="F:damaged DNA binding"/>
    <property type="evidence" value="ECO:0007669"/>
    <property type="project" value="TreeGrafter"/>
</dbReference>
<dbReference type="Pfam" id="PF08573">
    <property type="entry name" value="SAE2"/>
    <property type="match status" value="1"/>
</dbReference>
<comment type="caution">
    <text evidence="7">The sequence shown here is derived from an EMBL/GenBank/DDBJ whole genome shotgun (WGS) entry which is preliminary data.</text>
</comment>
<keyword evidence="3" id="KW-0539">Nucleus</keyword>
<dbReference type="PANTHER" id="PTHR15107:SF0">
    <property type="entry name" value="DNA ENDONUCLEASE ACTIVATOR CTP1 C-TERMINAL DOMAIN-CONTAINING PROTEIN"/>
    <property type="match status" value="1"/>
</dbReference>
<evidence type="ECO:0000256" key="3">
    <source>
        <dbReference type="ARBA" id="ARBA00023242"/>
    </source>
</evidence>
<evidence type="ECO:0000256" key="4">
    <source>
        <dbReference type="SAM" id="Coils"/>
    </source>
</evidence>
<proteinExistence type="predicted"/>
<dbReference type="PANTHER" id="PTHR15107">
    <property type="entry name" value="RETINOBLASTOMA BINDING PROTEIN 8"/>
    <property type="match status" value="1"/>
</dbReference>
<dbReference type="InterPro" id="IPR033316">
    <property type="entry name" value="RBBP8-like"/>
</dbReference>
<evidence type="ECO:0000313" key="7">
    <source>
        <dbReference type="EMBL" id="KAG5162833.1"/>
    </source>
</evidence>
<feature type="compositionally biased region" description="Basic and acidic residues" evidence="5">
    <location>
        <begin position="211"/>
        <end position="226"/>
    </location>
</feature>
<feature type="compositionally biased region" description="Basic and acidic residues" evidence="5">
    <location>
        <begin position="383"/>
        <end position="408"/>
    </location>
</feature>
<sequence length="643" mass="73563">MNTTYTSTSLRDRDNAIHDKYQSQIRELEAKVERLKHQNDKHLKTIFDYRNTGQRLAQSLGYSDVLEAQVAIDSADYPMTLLEAFKRLEEVEAQLAVYKADTEEIRAKLKGAEEKRKETELENRKLVKEHAQLQKQYDALVVIRERATKRYQSDFKNWKKTYRLHHPEDIRSRQYEYEPGISLEEQQRRMLLIDEHRTRLRKMIADRKDAIDSPRVKKEDEHDKENQNTPVATTRKRRFGSESPTPSKAAQALPLRKSLLSTVTNMTAPSASPTVFNVHRSANIPTTPLAAQPMPDAIQVKPEPSSSPINLNRSSSPSIEPHIQASSETEDDSQAIPIEKTNSRTGEITITKIPAPTPIAGSSRVSGFGTDFVQAIRTIEPFQLHRESERPNKLRRLSENSHELRREPSALTDVSRISHSDPRPSSKEKAKESDNAIVTPLTTRNRGQKHLEDYSAFKGRGRYSKPTEGPQDTSINALYEIDPAQNAGKNFQYDEVVRNRDERRKLNAGDCECCREYYENVGPLPSRLKQPLWRSPPNTPVKPCPRHSHLSSSPEEHRRRAHSPSNVSGSVLRQSDIDSHKKAISRHRHNWDRAATPPAYWDIGFPSTQEASDINKKAKEMHERKKDKIAKEAAVEGGRYRRK</sequence>
<dbReference type="OrthoDB" id="5801062at2759"/>
<name>A0A8H7XLL6_PSICU</name>
<feature type="region of interest" description="Disordered" evidence="5">
    <location>
        <begin position="612"/>
        <end position="643"/>
    </location>
</feature>
<dbReference type="GO" id="GO:0010792">
    <property type="term" value="P:DNA double-strand break processing involved in repair via single-strand annealing"/>
    <property type="evidence" value="ECO:0007669"/>
    <property type="project" value="TreeGrafter"/>
</dbReference>
<evidence type="ECO:0000256" key="5">
    <source>
        <dbReference type="SAM" id="MobiDB-lite"/>
    </source>
</evidence>
<dbReference type="InterPro" id="IPR013882">
    <property type="entry name" value="Ctp1_C"/>
</dbReference>
<feature type="region of interest" description="Disordered" evidence="5">
    <location>
        <begin position="383"/>
        <end position="435"/>
    </location>
</feature>
<feature type="domain" description="DNA endonuclease activator Ctp1 C-terminal" evidence="6">
    <location>
        <begin position="492"/>
        <end position="610"/>
    </location>
</feature>
<dbReference type="AlphaFoldDB" id="A0A8H7XLL6"/>
<feature type="compositionally biased region" description="Basic and acidic residues" evidence="5">
    <location>
        <begin position="416"/>
        <end position="434"/>
    </location>
</feature>
<evidence type="ECO:0000256" key="2">
    <source>
        <dbReference type="ARBA" id="ARBA00022763"/>
    </source>
</evidence>
<gene>
    <name evidence="7" type="ORF">JR316_012220</name>
</gene>